<evidence type="ECO:0000313" key="6">
    <source>
        <dbReference type="EMBL" id="CAF9931986.1"/>
    </source>
</evidence>
<feature type="compositionally biased region" description="Basic and acidic residues" evidence="3">
    <location>
        <begin position="412"/>
        <end position="425"/>
    </location>
</feature>
<feature type="region of interest" description="Disordered" evidence="3">
    <location>
        <begin position="390"/>
        <end position="465"/>
    </location>
</feature>
<dbReference type="GO" id="GO:0016314">
    <property type="term" value="F:phosphatidylinositol-3,4,5-trisphosphate 3-phosphatase activity"/>
    <property type="evidence" value="ECO:0007669"/>
    <property type="project" value="UniProtKB-EC"/>
</dbReference>
<dbReference type="GO" id="GO:0004725">
    <property type="term" value="F:protein tyrosine phosphatase activity"/>
    <property type="evidence" value="ECO:0007669"/>
    <property type="project" value="TreeGrafter"/>
</dbReference>
<dbReference type="GO" id="GO:0005829">
    <property type="term" value="C:cytosol"/>
    <property type="evidence" value="ECO:0007669"/>
    <property type="project" value="TreeGrafter"/>
</dbReference>
<dbReference type="InterPro" id="IPR000340">
    <property type="entry name" value="Dual-sp_phosphatase_cat-dom"/>
</dbReference>
<proteinExistence type="predicted"/>
<dbReference type="SMART" id="SM00404">
    <property type="entry name" value="PTPc_motif"/>
    <property type="match status" value="1"/>
</dbReference>
<dbReference type="Proteomes" id="UP000664169">
    <property type="component" value="Unassembled WGS sequence"/>
</dbReference>
<dbReference type="PROSITE" id="PS50056">
    <property type="entry name" value="TYR_PHOSPHATASE_2"/>
    <property type="match status" value="1"/>
</dbReference>
<keyword evidence="2" id="KW-0378">Hydrolase</keyword>
<dbReference type="GO" id="GO:0042995">
    <property type="term" value="C:cell projection"/>
    <property type="evidence" value="ECO:0007669"/>
    <property type="project" value="TreeGrafter"/>
</dbReference>
<evidence type="ECO:0000256" key="3">
    <source>
        <dbReference type="SAM" id="MobiDB-lite"/>
    </source>
</evidence>
<reference evidence="6" key="1">
    <citation type="submission" date="2021-03" db="EMBL/GenBank/DDBJ databases">
        <authorList>
            <person name="Tagirdzhanova G."/>
        </authorList>
    </citation>
    <scope>NUCLEOTIDE SEQUENCE</scope>
</reference>
<protein>
    <recommendedName>
        <fullName evidence="1">phosphatidylinositol-3,4,5-trisphosphate 3-phosphatase</fullName>
        <ecNumber evidence="1">3.1.3.67</ecNumber>
    </recommendedName>
</protein>
<dbReference type="EMBL" id="CAJPDQ010000041">
    <property type="protein sequence ID" value="CAF9931986.1"/>
    <property type="molecule type" value="Genomic_DNA"/>
</dbReference>
<dbReference type="SUPFAM" id="SSF52799">
    <property type="entry name" value="(Phosphotyrosine protein) phosphatases II"/>
    <property type="match status" value="1"/>
</dbReference>
<dbReference type="InterPro" id="IPR029021">
    <property type="entry name" value="Prot-tyrosine_phosphatase-like"/>
</dbReference>
<dbReference type="InterPro" id="IPR029023">
    <property type="entry name" value="Tensin_phosphatase"/>
</dbReference>
<accession>A0A8H3G2M6</accession>
<feature type="domain" description="Phosphatase tensin-type" evidence="5">
    <location>
        <begin position="1"/>
        <end position="164"/>
    </location>
</feature>
<dbReference type="AlphaFoldDB" id="A0A8H3G2M6"/>
<dbReference type="InterPro" id="IPR051281">
    <property type="entry name" value="Dual-spec_lipid-protein_phosph"/>
</dbReference>
<dbReference type="GO" id="GO:0043491">
    <property type="term" value="P:phosphatidylinositol 3-kinase/protein kinase B signal transduction"/>
    <property type="evidence" value="ECO:0007669"/>
    <property type="project" value="TreeGrafter"/>
</dbReference>
<dbReference type="PANTHER" id="PTHR12305">
    <property type="entry name" value="PHOSPHATASE WITH HOMOLOGY TO TENSIN"/>
    <property type="match status" value="1"/>
</dbReference>
<gene>
    <name evidence="6" type="ORF">GOMPHAMPRED_006467</name>
</gene>
<dbReference type="PROSITE" id="PS51181">
    <property type="entry name" value="PPASE_TENSIN"/>
    <property type="match status" value="1"/>
</dbReference>
<organism evidence="6 7">
    <name type="scientific">Gomphillus americanus</name>
    <dbReference type="NCBI Taxonomy" id="1940652"/>
    <lineage>
        <taxon>Eukaryota</taxon>
        <taxon>Fungi</taxon>
        <taxon>Dikarya</taxon>
        <taxon>Ascomycota</taxon>
        <taxon>Pezizomycotina</taxon>
        <taxon>Lecanoromycetes</taxon>
        <taxon>OSLEUM clade</taxon>
        <taxon>Ostropomycetidae</taxon>
        <taxon>Ostropales</taxon>
        <taxon>Graphidaceae</taxon>
        <taxon>Gomphilloideae</taxon>
        <taxon>Gomphillus</taxon>
    </lineage>
</organism>
<feature type="domain" description="Tyrosine specific protein phosphatases" evidence="4">
    <location>
        <begin position="76"/>
        <end position="136"/>
    </location>
</feature>
<dbReference type="InterPro" id="IPR000387">
    <property type="entry name" value="Tyr_Pase_dom"/>
</dbReference>
<dbReference type="GO" id="GO:0005634">
    <property type="term" value="C:nucleus"/>
    <property type="evidence" value="ECO:0007669"/>
    <property type="project" value="TreeGrafter"/>
</dbReference>
<dbReference type="GO" id="GO:0005886">
    <property type="term" value="C:plasma membrane"/>
    <property type="evidence" value="ECO:0007669"/>
    <property type="project" value="TreeGrafter"/>
</dbReference>
<dbReference type="Gene3D" id="3.90.190.10">
    <property type="entry name" value="Protein tyrosine phosphatase superfamily"/>
    <property type="match status" value="1"/>
</dbReference>
<evidence type="ECO:0000256" key="1">
    <source>
        <dbReference type="ARBA" id="ARBA00013015"/>
    </source>
</evidence>
<evidence type="ECO:0000259" key="5">
    <source>
        <dbReference type="PROSITE" id="PS51181"/>
    </source>
</evidence>
<evidence type="ECO:0000259" key="4">
    <source>
        <dbReference type="PROSITE" id="PS50056"/>
    </source>
</evidence>
<dbReference type="OrthoDB" id="16692at2759"/>
<dbReference type="PANTHER" id="PTHR12305:SF81">
    <property type="entry name" value="PHOSPHATIDYLINOSITOL 3,4,5-TRISPHOSPHATE 3-PHOSPHATASE AND DUAL-SPECIFICITY PROTEIN PHOSPHATASE PTEN"/>
    <property type="match status" value="1"/>
</dbReference>
<dbReference type="InterPro" id="IPR003595">
    <property type="entry name" value="Tyr_Pase_cat"/>
</dbReference>
<dbReference type="EC" id="3.1.3.67" evidence="1"/>
<evidence type="ECO:0000256" key="2">
    <source>
        <dbReference type="ARBA" id="ARBA00022801"/>
    </source>
</evidence>
<feature type="region of interest" description="Disordered" evidence="3">
    <location>
        <begin position="217"/>
        <end position="241"/>
    </location>
</feature>
<dbReference type="InterPro" id="IPR016130">
    <property type="entry name" value="Tyr_Pase_AS"/>
</dbReference>
<sequence length="465" mass="52325">MRNVIATSGPSSNYPQKAYRNPTDELVKFLDRKHGEDWAIWEFRAEGTGYPDSEVYGRIHHYPWPDHHPPPFALVPNIMASMRNWLQDPLVEKGKRVVVVHCKAGKGRSGTVASSYLISHEGWEIQDALRQFTERRMRVGFGSGVSIPSQLRWINYVDLWNKAGKTYIDRPVEVLEIHAWGLRDGVKVAIQCYIEEGRKIKTLHVFRKEERNLVDSTKVPANDSSRSEVIDSGQSPHNIPRHDIKHTVVDETALIDEQSQHFSTPETEVSGTEAGGKAVIFRPTKPILVPSSDICIDLERRNRAPYGWTMVSAVAHVWFNTFFEGMKSTEGQDLPSASNRKHSGVFEIGWEALDGIKGTSRKGIRALDKIAIVWRDVGDKSGDAKVIVEPAPGEHVPETHPADWQGNDTEDHESKDKRIGLRNETPDSANVSRANSVRKPENPSLEMDSDDNDSLQQVKTHGIEE</sequence>
<comment type="caution">
    <text evidence="6">The sequence shown here is derived from an EMBL/GenBank/DDBJ whole genome shotgun (WGS) entry which is preliminary data.</text>
</comment>
<keyword evidence="7" id="KW-1185">Reference proteome</keyword>
<evidence type="ECO:0000313" key="7">
    <source>
        <dbReference type="Proteomes" id="UP000664169"/>
    </source>
</evidence>
<dbReference type="GO" id="GO:0046856">
    <property type="term" value="P:phosphatidylinositol dephosphorylation"/>
    <property type="evidence" value="ECO:0007669"/>
    <property type="project" value="TreeGrafter"/>
</dbReference>
<dbReference type="PROSITE" id="PS00383">
    <property type="entry name" value="TYR_PHOSPHATASE_1"/>
    <property type="match status" value="1"/>
</dbReference>
<name>A0A8H3G2M6_9LECA</name>
<dbReference type="CDD" id="cd14497">
    <property type="entry name" value="PTP_PTEN-like"/>
    <property type="match status" value="1"/>
</dbReference>
<dbReference type="GO" id="GO:0051896">
    <property type="term" value="P:regulation of phosphatidylinositol 3-kinase/protein kinase B signal transduction"/>
    <property type="evidence" value="ECO:0007669"/>
    <property type="project" value="TreeGrafter"/>
</dbReference>
<dbReference type="Pfam" id="PF00782">
    <property type="entry name" value="DSPc"/>
    <property type="match status" value="1"/>
</dbReference>
<feature type="compositionally biased region" description="Polar residues" evidence="3">
    <location>
        <begin position="426"/>
        <end position="435"/>
    </location>
</feature>